<accession>A0ACC2FF07</accession>
<name>A0ACC2FF07_DALPE</name>
<protein>
    <submittedName>
        <fullName evidence="1">Uncharacterized protein</fullName>
    </submittedName>
</protein>
<dbReference type="Proteomes" id="UP001157502">
    <property type="component" value="Chromosome 29"/>
</dbReference>
<evidence type="ECO:0000313" key="2">
    <source>
        <dbReference type="Proteomes" id="UP001157502"/>
    </source>
</evidence>
<sequence>MTSSFQTIRLILSCARLLVRFCQPPRLGFYLQKTEMVFYRERENGTRERPPLSLILPHLYLGAETDVTQECLVPRGISYVLSVSRCSPQPSFLPGSRYLRIPIDDSLRDDLLSHIPEALRFIDGAMSSGGSVLVHCAAGISRSPAVAVAYIMYSLQMDLDHAYEFVKERRPSISPNFNFLGQLQQFQSTLPQKASSGPIKIQDACLQLTNENILRCSSVPPLSANRSLNIPDNICVAKDFLEVANVPILDNEISICNTGKAEQRYSGETQSLSDRPQPELRLSLSSQLKMLTLNLNQNHHQRAPDSLCSAKYPNYNEQPTPKPTTLQIPSGLVSLSEKRRSLTLSLTPVNAVPLTPHQGELEKGYINGHQSIQSSDSNIVHKRESGCNVGSKTCSRKPVIIGGLSSTQTDVKQQETITSGVKTAVRLNHRSSRTHARGEKQGQRHGKRESSRRQITEKGRLNSTPKAGKDHSKEKACRDTLRGSLSSRSDMRWRGPVVDLQVAPAAKLSVSAGEAEEAMDAEQGLLSPINLTVNKLLGWGERMLLGMLLSPRIKVGQPAVSYRC</sequence>
<proteinExistence type="predicted"/>
<gene>
    <name evidence="1" type="ORF">DPEC_G00310070</name>
</gene>
<organism evidence="1 2">
    <name type="scientific">Dallia pectoralis</name>
    <name type="common">Alaska blackfish</name>
    <dbReference type="NCBI Taxonomy" id="75939"/>
    <lineage>
        <taxon>Eukaryota</taxon>
        <taxon>Metazoa</taxon>
        <taxon>Chordata</taxon>
        <taxon>Craniata</taxon>
        <taxon>Vertebrata</taxon>
        <taxon>Euteleostomi</taxon>
        <taxon>Actinopterygii</taxon>
        <taxon>Neopterygii</taxon>
        <taxon>Teleostei</taxon>
        <taxon>Protacanthopterygii</taxon>
        <taxon>Esociformes</taxon>
        <taxon>Umbridae</taxon>
        <taxon>Dallia</taxon>
    </lineage>
</organism>
<keyword evidence="2" id="KW-1185">Reference proteome</keyword>
<evidence type="ECO:0000313" key="1">
    <source>
        <dbReference type="EMBL" id="KAJ7989976.1"/>
    </source>
</evidence>
<comment type="caution">
    <text evidence="1">The sequence shown here is derived from an EMBL/GenBank/DDBJ whole genome shotgun (WGS) entry which is preliminary data.</text>
</comment>
<reference evidence="1" key="1">
    <citation type="submission" date="2021-05" db="EMBL/GenBank/DDBJ databases">
        <authorList>
            <person name="Pan Q."/>
            <person name="Jouanno E."/>
            <person name="Zahm M."/>
            <person name="Klopp C."/>
            <person name="Cabau C."/>
            <person name="Louis A."/>
            <person name="Berthelot C."/>
            <person name="Parey E."/>
            <person name="Roest Crollius H."/>
            <person name="Montfort J."/>
            <person name="Robinson-Rechavi M."/>
            <person name="Bouchez O."/>
            <person name="Lampietro C."/>
            <person name="Lopez Roques C."/>
            <person name="Donnadieu C."/>
            <person name="Postlethwait J."/>
            <person name="Bobe J."/>
            <person name="Dillon D."/>
            <person name="Chandos A."/>
            <person name="von Hippel F."/>
            <person name="Guiguen Y."/>
        </authorList>
    </citation>
    <scope>NUCLEOTIDE SEQUENCE</scope>
    <source>
        <strain evidence="1">YG-Jan2019</strain>
    </source>
</reference>
<dbReference type="EMBL" id="CM055756">
    <property type="protein sequence ID" value="KAJ7989976.1"/>
    <property type="molecule type" value="Genomic_DNA"/>
</dbReference>